<dbReference type="OMA" id="THAITID"/>
<feature type="region of interest" description="Disordered" evidence="1">
    <location>
        <begin position="1"/>
        <end position="20"/>
    </location>
</feature>
<dbReference type="VEuPathDB" id="AmoebaDB:NfTy_080660"/>
<gene>
    <name evidence="2" type="ORF">FDP41_009850</name>
</gene>
<dbReference type="RefSeq" id="XP_044556343.1">
    <property type="nucleotide sequence ID" value="XM_044713853.1"/>
</dbReference>
<dbReference type="GeneID" id="68117065"/>
<dbReference type="VEuPathDB" id="AmoebaDB:NF0092940"/>
<dbReference type="SUPFAM" id="SSF52058">
    <property type="entry name" value="L domain-like"/>
    <property type="match status" value="1"/>
</dbReference>
<keyword evidence="3" id="KW-1185">Reference proteome</keyword>
<dbReference type="Proteomes" id="UP000444721">
    <property type="component" value="Unassembled WGS sequence"/>
</dbReference>
<dbReference type="OrthoDB" id="10258934at2759"/>
<proteinExistence type="predicted"/>
<dbReference type="InterPro" id="IPR032675">
    <property type="entry name" value="LRR_dom_sf"/>
</dbReference>
<evidence type="ECO:0000313" key="3">
    <source>
        <dbReference type="Proteomes" id="UP000444721"/>
    </source>
</evidence>
<sequence length="806" mass="91626">MLLNSSSIPNEATSPTHSASIPFSSSDLFSNLPEEVIAHICSFFMKYSKTNLVERNLKKQDLLMSDEETHAITIDDLVDIFPLAFVNRTIREKILNNKYIWNEMIILDLSEFAKSDQLFRYLNKISDWTSCLADEHLIMLAERERMKIAIDFLEGLGLAEYIKKLKVSCMLKHVLDGNSDLTNDHTKSSIANMTSWTDLIVNTFPAVTNLAYYSFSDKTNQYDHLNISKETCWKNLSHVSVYFDSVTLMSLIKNHDTITSIAFSPKYSDSKFLETLTKNQPLLKNVNSIEIDYRFKFEEIERSPLLPKLTSLIIDPCVVNATSIGTKLGHLTKLALNNVRQSLVFKNVTFPNMKEFNFSYTDMMPLTFDQASMPSLEQLSIQKADIVTIHENSQDMMNFPNLTSVKFGYCKYAHSFWFDQHPRITTISLSDTDIVFNSTTREISIENHPSLEIVQVSQLEDISIKNCPSLKRVYIEKTNHISLHNKYFSVVAISGCSNSSSQISIVGDYCGKLILPEKVEFISVDVKTISVLNCYNSPQLSDMIPKNSHNMTLDWLYIYCTVENPTKLLDIISSFKNVNHLRCTLSISHTYIIEQRMVNSKKDFATVSVLSKLATKLVTHSQGIDVPSVLKEYKNLSTLCSVSKLKFGKEFCSSNSLTHLEVSASKLSFIGFPNLKTIRLSNSEDIDIDLDQLTNSLEELSMVSSTNVKITGNRSMLNLKFFYLENLKNLNICVELSAPKLREIIIHSIRSTDPNQEPILHIIHAPKLLFKYVSFKWQPKYTNIISKPSNNGVVVVSNNNNYCSVL</sequence>
<protein>
    <submittedName>
        <fullName evidence="2">Uncharacterized protein</fullName>
    </submittedName>
</protein>
<organism evidence="2 3">
    <name type="scientific">Naegleria fowleri</name>
    <name type="common">Brain eating amoeba</name>
    <dbReference type="NCBI Taxonomy" id="5763"/>
    <lineage>
        <taxon>Eukaryota</taxon>
        <taxon>Discoba</taxon>
        <taxon>Heterolobosea</taxon>
        <taxon>Tetramitia</taxon>
        <taxon>Eutetramitia</taxon>
        <taxon>Vahlkampfiidae</taxon>
        <taxon>Naegleria</taxon>
    </lineage>
</organism>
<accession>A0A6A5AY78</accession>
<dbReference type="AlphaFoldDB" id="A0A6A5AY78"/>
<name>A0A6A5AY78_NAEFO</name>
<dbReference type="VEuPathDB" id="AmoebaDB:FDP41_009850"/>
<comment type="caution">
    <text evidence="2">The sequence shown here is derived from an EMBL/GenBank/DDBJ whole genome shotgun (WGS) entry which is preliminary data.</text>
</comment>
<evidence type="ECO:0000256" key="1">
    <source>
        <dbReference type="SAM" id="MobiDB-lite"/>
    </source>
</evidence>
<dbReference type="Gene3D" id="3.80.10.10">
    <property type="entry name" value="Ribonuclease Inhibitor"/>
    <property type="match status" value="1"/>
</dbReference>
<dbReference type="EMBL" id="VFQX01000074">
    <property type="protein sequence ID" value="KAF0971627.1"/>
    <property type="molecule type" value="Genomic_DNA"/>
</dbReference>
<evidence type="ECO:0000313" key="2">
    <source>
        <dbReference type="EMBL" id="KAF0971627.1"/>
    </source>
</evidence>
<reference evidence="2 3" key="1">
    <citation type="journal article" date="2019" name="Sci. Rep.">
        <title>Nanopore sequencing improves the draft genome of the human pathogenic amoeba Naegleria fowleri.</title>
        <authorList>
            <person name="Liechti N."/>
            <person name="Schurch N."/>
            <person name="Bruggmann R."/>
            <person name="Wittwer M."/>
        </authorList>
    </citation>
    <scope>NUCLEOTIDE SEQUENCE [LARGE SCALE GENOMIC DNA]</scope>
    <source>
        <strain evidence="2 3">ATCC 30894</strain>
    </source>
</reference>